<organism evidence="1">
    <name type="scientific">bioreactor metagenome</name>
    <dbReference type="NCBI Taxonomy" id="1076179"/>
    <lineage>
        <taxon>unclassified sequences</taxon>
        <taxon>metagenomes</taxon>
        <taxon>ecological metagenomes</taxon>
    </lineage>
</organism>
<accession>A0A645JKK4</accession>
<evidence type="ECO:0000313" key="1">
    <source>
        <dbReference type="EMBL" id="MPN63956.1"/>
    </source>
</evidence>
<sequence>MMFSGVLSICSRGLVVSMARVDTIRERKQALSTLIATALRMLCGSFAPNFWLMITEKPAVRPTTKPRMRKVIEPVAPTAAKASTPT</sequence>
<proteinExistence type="predicted"/>
<protein>
    <submittedName>
        <fullName evidence="1">Uncharacterized protein</fullName>
    </submittedName>
</protein>
<reference evidence="1" key="1">
    <citation type="submission" date="2019-08" db="EMBL/GenBank/DDBJ databases">
        <authorList>
            <person name="Kucharzyk K."/>
            <person name="Murdoch R.W."/>
            <person name="Higgins S."/>
            <person name="Loffler F."/>
        </authorList>
    </citation>
    <scope>NUCLEOTIDE SEQUENCE</scope>
</reference>
<comment type="caution">
    <text evidence="1">The sequence shown here is derived from an EMBL/GenBank/DDBJ whole genome shotgun (WGS) entry which is preliminary data.</text>
</comment>
<name>A0A645JKK4_9ZZZZ</name>
<dbReference type="AlphaFoldDB" id="A0A645JKK4"/>
<dbReference type="EMBL" id="VSSQ01144167">
    <property type="protein sequence ID" value="MPN63956.1"/>
    <property type="molecule type" value="Genomic_DNA"/>
</dbReference>
<gene>
    <name evidence="1" type="ORF">SDC9_211725</name>
</gene>